<evidence type="ECO:0000256" key="13">
    <source>
        <dbReference type="ARBA" id="ARBA00048778"/>
    </source>
</evidence>
<comment type="similarity">
    <text evidence="2">Belongs to the AAA ATPase family. BCS1 subfamily.</text>
</comment>
<evidence type="ECO:0000256" key="5">
    <source>
        <dbReference type="ARBA" id="ARBA00022741"/>
    </source>
</evidence>
<dbReference type="OrthoDB" id="10251412at2759"/>
<evidence type="ECO:0000256" key="6">
    <source>
        <dbReference type="ARBA" id="ARBA00022792"/>
    </source>
</evidence>
<keyword evidence="6" id="KW-0999">Mitochondrion inner membrane</keyword>
<evidence type="ECO:0000256" key="8">
    <source>
        <dbReference type="ARBA" id="ARBA00022840"/>
    </source>
</evidence>
<feature type="domain" description="BCS1 N-terminal" evidence="16">
    <location>
        <begin position="60"/>
        <end position="216"/>
    </location>
</feature>
<protein>
    <recommendedName>
        <fullName evidence="3">Mitochondrial chaperone BCS1</fullName>
    </recommendedName>
    <alternativeName>
        <fullName evidence="12">BCS1-like protein</fullName>
    </alternativeName>
</protein>
<evidence type="ECO:0000256" key="11">
    <source>
        <dbReference type="ARBA" id="ARBA00023136"/>
    </source>
</evidence>
<evidence type="ECO:0000256" key="12">
    <source>
        <dbReference type="ARBA" id="ARBA00032816"/>
    </source>
</evidence>
<dbReference type="GO" id="GO:0016887">
    <property type="term" value="F:ATP hydrolysis activity"/>
    <property type="evidence" value="ECO:0007669"/>
    <property type="project" value="InterPro"/>
</dbReference>
<dbReference type="AlphaFoldDB" id="A0A9X6NET5"/>
<dbReference type="InterPro" id="IPR050747">
    <property type="entry name" value="Mitochondrial_chaperone_BCS1"/>
</dbReference>
<evidence type="ECO:0000256" key="9">
    <source>
        <dbReference type="ARBA" id="ARBA00022989"/>
    </source>
</evidence>
<keyword evidence="8 14" id="KW-0067">ATP-binding</keyword>
<evidence type="ECO:0000313" key="18">
    <source>
        <dbReference type="Proteomes" id="UP000192578"/>
    </source>
</evidence>
<dbReference type="Pfam" id="PF25426">
    <property type="entry name" value="AAA_lid_BCS1"/>
    <property type="match status" value="1"/>
</dbReference>
<dbReference type="CDD" id="cd19510">
    <property type="entry name" value="RecA-like_BCS1"/>
    <property type="match status" value="1"/>
</dbReference>
<dbReference type="InterPro" id="IPR003960">
    <property type="entry name" value="ATPase_AAA_CS"/>
</dbReference>
<keyword evidence="9" id="KW-1133">Transmembrane helix</keyword>
<dbReference type="InterPro" id="IPR027417">
    <property type="entry name" value="P-loop_NTPase"/>
</dbReference>
<dbReference type="SMART" id="SM01024">
    <property type="entry name" value="BCS1_N"/>
    <property type="match status" value="1"/>
</dbReference>
<evidence type="ECO:0000256" key="1">
    <source>
        <dbReference type="ARBA" id="ARBA00004434"/>
    </source>
</evidence>
<evidence type="ECO:0000259" key="15">
    <source>
        <dbReference type="SMART" id="SM00382"/>
    </source>
</evidence>
<dbReference type="InterPro" id="IPR003593">
    <property type="entry name" value="AAA+_ATPase"/>
</dbReference>
<dbReference type="InterPro" id="IPR003959">
    <property type="entry name" value="ATPase_AAA_core"/>
</dbReference>
<dbReference type="Gene3D" id="3.40.50.300">
    <property type="entry name" value="P-loop containing nucleotide triphosphate hydrolases"/>
    <property type="match status" value="1"/>
</dbReference>
<dbReference type="PROSITE" id="PS00674">
    <property type="entry name" value="AAA"/>
    <property type="match status" value="1"/>
</dbReference>
<dbReference type="SUPFAM" id="SSF52540">
    <property type="entry name" value="P-loop containing nucleoside triphosphate hydrolases"/>
    <property type="match status" value="1"/>
</dbReference>
<evidence type="ECO:0000256" key="14">
    <source>
        <dbReference type="RuleBase" id="RU003651"/>
    </source>
</evidence>
<keyword evidence="4" id="KW-0812">Transmembrane</keyword>
<keyword evidence="5 14" id="KW-0547">Nucleotide-binding</keyword>
<evidence type="ECO:0000259" key="16">
    <source>
        <dbReference type="SMART" id="SM01024"/>
    </source>
</evidence>
<dbReference type="SMART" id="SM00382">
    <property type="entry name" value="AAA"/>
    <property type="match status" value="1"/>
</dbReference>
<name>A0A9X6NET5_HYPEX</name>
<evidence type="ECO:0000256" key="3">
    <source>
        <dbReference type="ARBA" id="ARBA00016942"/>
    </source>
</evidence>
<evidence type="ECO:0000256" key="7">
    <source>
        <dbReference type="ARBA" id="ARBA00022801"/>
    </source>
</evidence>
<dbReference type="Pfam" id="PF00004">
    <property type="entry name" value="AAA"/>
    <property type="match status" value="1"/>
</dbReference>
<keyword evidence="7" id="KW-0378">Hydrolase</keyword>
<dbReference type="InterPro" id="IPR057495">
    <property type="entry name" value="AAA_lid_BCS1"/>
</dbReference>
<dbReference type="GO" id="GO:0005743">
    <property type="term" value="C:mitochondrial inner membrane"/>
    <property type="evidence" value="ECO:0007669"/>
    <property type="project" value="UniProtKB-SubCell"/>
</dbReference>
<proteinExistence type="inferred from homology"/>
<keyword evidence="11" id="KW-0472">Membrane</keyword>
<keyword evidence="10" id="KW-0496">Mitochondrion</keyword>
<comment type="caution">
    <text evidence="17">The sequence shown here is derived from an EMBL/GenBank/DDBJ whole genome shotgun (WGS) entry which is preliminary data.</text>
</comment>
<comment type="catalytic activity">
    <reaction evidence="13">
        <text>ATP + H2O = ADP + phosphate + H(+)</text>
        <dbReference type="Rhea" id="RHEA:13065"/>
        <dbReference type="ChEBI" id="CHEBI:15377"/>
        <dbReference type="ChEBI" id="CHEBI:15378"/>
        <dbReference type="ChEBI" id="CHEBI:30616"/>
        <dbReference type="ChEBI" id="CHEBI:43474"/>
        <dbReference type="ChEBI" id="CHEBI:456216"/>
    </reaction>
    <physiologicalReaction direction="left-to-right" evidence="13">
        <dbReference type="Rhea" id="RHEA:13066"/>
    </physiologicalReaction>
</comment>
<feature type="domain" description="AAA+ ATPase" evidence="15">
    <location>
        <begin position="247"/>
        <end position="376"/>
    </location>
</feature>
<dbReference type="Pfam" id="PF08740">
    <property type="entry name" value="BCS1_N"/>
    <property type="match status" value="1"/>
</dbReference>
<dbReference type="GO" id="GO:0005524">
    <property type="term" value="F:ATP binding"/>
    <property type="evidence" value="ECO:0007669"/>
    <property type="project" value="UniProtKB-KW"/>
</dbReference>
<comment type="subcellular location">
    <subcellularLocation>
        <location evidence="1">Mitochondrion inner membrane</location>
        <topology evidence="1">Single-pass membrane protein</topology>
    </subcellularLocation>
</comment>
<dbReference type="Proteomes" id="UP000192578">
    <property type="component" value="Unassembled WGS sequence"/>
</dbReference>
<reference evidence="18" key="1">
    <citation type="submission" date="2017-01" db="EMBL/GenBank/DDBJ databases">
        <title>Comparative genomics of anhydrobiosis in the tardigrade Hypsibius dujardini.</title>
        <authorList>
            <person name="Yoshida Y."/>
            <person name="Koutsovoulos G."/>
            <person name="Laetsch D."/>
            <person name="Stevens L."/>
            <person name="Kumar S."/>
            <person name="Horikawa D."/>
            <person name="Ishino K."/>
            <person name="Komine S."/>
            <person name="Tomita M."/>
            <person name="Blaxter M."/>
            <person name="Arakawa K."/>
        </authorList>
    </citation>
    <scope>NUCLEOTIDE SEQUENCE [LARGE SCALE GENOMIC DNA]</scope>
    <source>
        <strain evidence="18">Z151</strain>
    </source>
</reference>
<keyword evidence="18" id="KW-1185">Reference proteome</keyword>
<dbReference type="EMBL" id="MTYJ01000275">
    <property type="protein sequence ID" value="OWA52585.1"/>
    <property type="molecule type" value="Genomic_DNA"/>
</dbReference>
<organism evidence="17 18">
    <name type="scientific">Hypsibius exemplaris</name>
    <name type="common">Freshwater tardigrade</name>
    <dbReference type="NCBI Taxonomy" id="2072580"/>
    <lineage>
        <taxon>Eukaryota</taxon>
        <taxon>Metazoa</taxon>
        <taxon>Ecdysozoa</taxon>
        <taxon>Tardigrada</taxon>
        <taxon>Eutardigrada</taxon>
        <taxon>Parachela</taxon>
        <taxon>Hypsibioidea</taxon>
        <taxon>Hypsibiidae</taxon>
        <taxon>Hypsibius</taxon>
    </lineage>
</organism>
<dbReference type="PANTHER" id="PTHR23070">
    <property type="entry name" value="BCS1 AAA-TYPE ATPASE"/>
    <property type="match status" value="1"/>
</dbReference>
<accession>A0A9X6NET5</accession>
<evidence type="ECO:0000256" key="10">
    <source>
        <dbReference type="ARBA" id="ARBA00023128"/>
    </source>
</evidence>
<sequence length="440" mass="49569">MLLAGAGLSQFIPGDFAAESVWPDSVAVAFPYIQKFILHAFDFNLTEYCTAVLRRQHLPGEALRGTSRSAPWYIRYFSMTVKIPISDESYQDVLNWVRERQVKNAKHSDVGDRNQACPISGSTRACTNFIPEIRASQFWFRGRQFEIDQRVADSTDCMLVSTTGHGSNAIFKDMLVEVKKYKEIKNEGKTVIYNGNSGYWHCGKGGRKRKRPLESVILEDGVAESFLEDIQDFKDSAKWYTEFGIPYRRGYLLHGPPGTGKTSFISALAGHFDLNVCILNLGQKNLTDKSLNQMFLDAPENSVILLEDVDAVFGNRAEDKSKNGILSFNGLLNAIDGAASAKGRILFMTTSYLEKLDSALIRPGRVDVKQYIGNATESQVERMFRRFNTACSDEDAKRFVRAIFDRPERPHISLAQLQGLFLRFKRKPADIFSGLATLYE</sequence>
<dbReference type="InterPro" id="IPR014851">
    <property type="entry name" value="BCS1_N"/>
</dbReference>
<gene>
    <name evidence="17" type="ORF">BV898_17036</name>
</gene>
<evidence type="ECO:0000256" key="4">
    <source>
        <dbReference type="ARBA" id="ARBA00022692"/>
    </source>
</evidence>
<evidence type="ECO:0000256" key="2">
    <source>
        <dbReference type="ARBA" id="ARBA00007448"/>
    </source>
</evidence>
<evidence type="ECO:0000313" key="17">
    <source>
        <dbReference type="EMBL" id="OWA52585.1"/>
    </source>
</evidence>